<proteinExistence type="predicted"/>
<dbReference type="OrthoDB" id="9812676at2"/>
<dbReference type="CDD" id="cd06850">
    <property type="entry name" value="biotinyl_domain"/>
    <property type="match status" value="1"/>
</dbReference>
<dbReference type="InterPro" id="IPR001882">
    <property type="entry name" value="Biotin_BS"/>
</dbReference>
<dbReference type="KEGG" id="cbar:PATL70BA_0284"/>
<gene>
    <name evidence="4" type="ORF">PATL70BA_0284</name>
</gene>
<dbReference type="PANTHER" id="PTHR45266:SF3">
    <property type="entry name" value="OXALOACETATE DECARBOXYLASE ALPHA CHAIN"/>
    <property type="match status" value="1"/>
</dbReference>
<organism evidence="4 5">
    <name type="scientific">Petrocella atlantisensis</name>
    <dbReference type="NCBI Taxonomy" id="2173034"/>
    <lineage>
        <taxon>Bacteria</taxon>
        <taxon>Bacillati</taxon>
        <taxon>Bacillota</taxon>
        <taxon>Clostridia</taxon>
        <taxon>Lachnospirales</taxon>
        <taxon>Vallitaleaceae</taxon>
        <taxon>Petrocella</taxon>
    </lineage>
</organism>
<dbReference type="PANTHER" id="PTHR45266">
    <property type="entry name" value="OXALOACETATE DECARBOXYLASE ALPHA CHAIN"/>
    <property type="match status" value="1"/>
</dbReference>
<dbReference type="EMBL" id="LR130778">
    <property type="protein sequence ID" value="VDN46129.1"/>
    <property type="molecule type" value="Genomic_DNA"/>
</dbReference>
<evidence type="ECO:0000256" key="1">
    <source>
        <dbReference type="ARBA" id="ARBA00023267"/>
    </source>
</evidence>
<sequence length="124" mass="12911">MKKFQVTVNGNTYEVDVEEITNGSVVPVAVNQPVQYNTAPAQKPATPLAASPTEGTPIEAPMQGKIVGLKVTQNQKVQEGDVIAVLEAMKMENEIVASATGTIVAVHVAIGQSVDAGDLIATLN</sequence>
<keyword evidence="1" id="KW-0092">Biotin</keyword>
<dbReference type="PROSITE" id="PS00188">
    <property type="entry name" value="BIOTIN"/>
    <property type="match status" value="1"/>
</dbReference>
<protein>
    <submittedName>
        <fullName evidence="4">Acetyl-CoA carboxylase biotin carboxyl carrier protein subunit</fullName>
    </submittedName>
</protein>
<dbReference type="InterPro" id="IPR050709">
    <property type="entry name" value="Biotin_Carboxyl_Carrier/Decarb"/>
</dbReference>
<dbReference type="FunFam" id="2.40.50.100:FF:000003">
    <property type="entry name" value="Acetyl-CoA carboxylase biotin carboxyl carrier protein"/>
    <property type="match status" value="1"/>
</dbReference>
<dbReference type="Gene3D" id="2.40.50.100">
    <property type="match status" value="1"/>
</dbReference>
<feature type="region of interest" description="Disordered" evidence="2">
    <location>
        <begin position="39"/>
        <end position="59"/>
    </location>
</feature>
<reference evidence="4 5" key="1">
    <citation type="submission" date="2018-09" db="EMBL/GenBank/DDBJ databases">
        <authorList>
            <person name="Postec A."/>
        </authorList>
    </citation>
    <scope>NUCLEOTIDE SEQUENCE [LARGE SCALE GENOMIC DNA]</scope>
    <source>
        <strain evidence="4">70B-A</strain>
    </source>
</reference>
<dbReference type="SUPFAM" id="SSF51230">
    <property type="entry name" value="Single hybrid motif"/>
    <property type="match status" value="1"/>
</dbReference>
<feature type="domain" description="Lipoyl-binding" evidence="3">
    <location>
        <begin position="51"/>
        <end position="124"/>
    </location>
</feature>
<name>A0A3P7RZK7_9FIRM</name>
<dbReference type="Proteomes" id="UP000279029">
    <property type="component" value="Chromosome"/>
</dbReference>
<dbReference type="PROSITE" id="PS50968">
    <property type="entry name" value="BIOTINYL_LIPOYL"/>
    <property type="match status" value="1"/>
</dbReference>
<dbReference type="RefSeq" id="WP_125135693.1">
    <property type="nucleotide sequence ID" value="NZ_LR130778.1"/>
</dbReference>
<dbReference type="Pfam" id="PF00364">
    <property type="entry name" value="Biotin_lipoyl"/>
    <property type="match status" value="1"/>
</dbReference>
<evidence type="ECO:0000256" key="2">
    <source>
        <dbReference type="SAM" id="MobiDB-lite"/>
    </source>
</evidence>
<accession>A0A3P7RZK7</accession>
<dbReference type="InterPro" id="IPR011053">
    <property type="entry name" value="Single_hybrid_motif"/>
</dbReference>
<evidence type="ECO:0000313" key="5">
    <source>
        <dbReference type="Proteomes" id="UP000279029"/>
    </source>
</evidence>
<dbReference type="AlphaFoldDB" id="A0A3P7RZK7"/>
<evidence type="ECO:0000313" key="4">
    <source>
        <dbReference type="EMBL" id="VDN46129.1"/>
    </source>
</evidence>
<evidence type="ECO:0000259" key="3">
    <source>
        <dbReference type="PROSITE" id="PS50968"/>
    </source>
</evidence>
<dbReference type="InterPro" id="IPR000089">
    <property type="entry name" value="Biotin_lipoyl"/>
</dbReference>
<keyword evidence="5" id="KW-1185">Reference proteome</keyword>